<comment type="caution">
    <text evidence="1">The sequence shown here is derived from an EMBL/GenBank/DDBJ whole genome shotgun (WGS) entry which is preliminary data.</text>
</comment>
<name>A0A821T0D6_9NEOP</name>
<protein>
    <submittedName>
        <fullName evidence="1">Uncharacterized protein</fullName>
    </submittedName>
</protein>
<keyword evidence="2" id="KW-1185">Reference proteome</keyword>
<organism evidence="1 2">
    <name type="scientific">Pieris macdunnoughi</name>
    <dbReference type="NCBI Taxonomy" id="345717"/>
    <lineage>
        <taxon>Eukaryota</taxon>
        <taxon>Metazoa</taxon>
        <taxon>Ecdysozoa</taxon>
        <taxon>Arthropoda</taxon>
        <taxon>Hexapoda</taxon>
        <taxon>Insecta</taxon>
        <taxon>Pterygota</taxon>
        <taxon>Neoptera</taxon>
        <taxon>Endopterygota</taxon>
        <taxon>Lepidoptera</taxon>
        <taxon>Glossata</taxon>
        <taxon>Ditrysia</taxon>
        <taxon>Papilionoidea</taxon>
        <taxon>Pieridae</taxon>
        <taxon>Pierinae</taxon>
        <taxon>Pieris</taxon>
    </lineage>
</organism>
<evidence type="ECO:0000313" key="1">
    <source>
        <dbReference type="EMBL" id="CAF4864402.1"/>
    </source>
</evidence>
<dbReference type="AlphaFoldDB" id="A0A821T0D6"/>
<sequence>MEYCSHLWSGAPQYQLLPLDRIQRRAVRMVDDLSLSVRLDPLALRRDVGSLCIFYRSYHGKCSEELFGLIPAAEFHHRTSRQNTKYHPYHLNGRRSTTERFLRQFLPRTTTMFNQLPTEVFPNQFDLGSFKKRAYQFLKGRQRTCEPSGIVSVHGWRYHLTSGEPPPRLPPIT</sequence>
<dbReference type="Proteomes" id="UP000663880">
    <property type="component" value="Unassembled WGS sequence"/>
</dbReference>
<reference evidence="1" key="1">
    <citation type="submission" date="2021-02" db="EMBL/GenBank/DDBJ databases">
        <authorList>
            <person name="Steward A R."/>
        </authorList>
    </citation>
    <scope>NUCLEOTIDE SEQUENCE</scope>
</reference>
<accession>A0A821T0D6</accession>
<dbReference type="EMBL" id="CAJOBZ010000021">
    <property type="protein sequence ID" value="CAF4864402.1"/>
    <property type="molecule type" value="Genomic_DNA"/>
</dbReference>
<proteinExistence type="predicted"/>
<gene>
    <name evidence="1" type="ORF">PMACD_LOCUS8189</name>
</gene>
<evidence type="ECO:0000313" key="2">
    <source>
        <dbReference type="Proteomes" id="UP000663880"/>
    </source>
</evidence>
<dbReference type="OrthoDB" id="7468774at2759"/>